<dbReference type="HOGENOM" id="CLU_114437_0_0_0"/>
<organism evidence="1 2">
    <name type="scientific">Deferribacter desulfuricans (strain DSM 14783 / JCM 11476 / NBRC 101012 / SSM1)</name>
    <dbReference type="NCBI Taxonomy" id="639282"/>
    <lineage>
        <taxon>Bacteria</taxon>
        <taxon>Pseudomonadati</taxon>
        <taxon>Deferribacterota</taxon>
        <taxon>Deferribacteres</taxon>
        <taxon>Deferribacterales</taxon>
        <taxon>Deferribacteraceae</taxon>
        <taxon>Deferribacter</taxon>
    </lineage>
</organism>
<dbReference type="NCBIfam" id="NF040826">
    <property type="entry name" value="lxa_BCAM0308"/>
    <property type="match status" value="1"/>
</dbReference>
<gene>
    <name evidence="1" type="ordered locus">DEFDS_1651</name>
</gene>
<protein>
    <recommendedName>
        <fullName evidence="3">Nmd3 N-terminal domain-containing protein</fullName>
    </recommendedName>
</protein>
<evidence type="ECO:0000313" key="1">
    <source>
        <dbReference type="EMBL" id="BAI81107.1"/>
    </source>
</evidence>
<proteinExistence type="predicted"/>
<dbReference type="eggNOG" id="COG1499">
    <property type="taxonomic scope" value="Bacteria"/>
</dbReference>
<dbReference type="STRING" id="639282.DEFDS_1651"/>
<keyword evidence="2" id="KW-1185">Reference proteome</keyword>
<evidence type="ECO:0000313" key="2">
    <source>
        <dbReference type="Proteomes" id="UP000001520"/>
    </source>
</evidence>
<accession>D3P8R7</accession>
<dbReference type="Proteomes" id="UP000001520">
    <property type="component" value="Chromosome"/>
</dbReference>
<reference evidence="1 2" key="1">
    <citation type="journal article" date="2010" name="DNA Res.">
        <title>Bacterial lifestyle in a deep-sea hydrothermal vent chimney revealed by the genome sequence of the thermophilic bacterium Deferribacter desulfuricans SSM1.</title>
        <authorList>
            <person name="Takaki Y."/>
            <person name="Shimamura S."/>
            <person name="Nakagawa S."/>
            <person name="Fukuhara Y."/>
            <person name="Horikawa H."/>
            <person name="Ankai A."/>
            <person name="Harada T."/>
            <person name="Hosoyama A."/>
            <person name="Oguchi A."/>
            <person name="Fukui S."/>
            <person name="Fujita N."/>
            <person name="Takami H."/>
            <person name="Takai K."/>
        </authorList>
    </citation>
    <scope>NUCLEOTIDE SEQUENCE [LARGE SCALE GENOMIC DNA]</scope>
    <source>
        <strain evidence="2">DSM 14783 / JCM 11476 / NBRC 101012 / SSM1</strain>
    </source>
</reference>
<dbReference type="AlphaFoldDB" id="D3P8R7"/>
<name>D3P8R7_DEFDS</name>
<dbReference type="OrthoDB" id="9785278at2"/>
<sequence length="170" mass="20178">MNNIKGRGVMSKKNKRLPYLKFAEDYDDPYRSEYPNYSYCTECGIAYIDKNWKLDVDDSLNKNPIVCPACRKIKDNYFEGILYISGNFYKSHKDEIINLIKNEEHRQRLRTALPRIGKIEENEDGMIVYTTNDKLAYRLGKALFKAYKGDLSIKWSDNNIFTRVYWERDE</sequence>
<dbReference type="EMBL" id="AP011529">
    <property type="protein sequence ID" value="BAI81107.1"/>
    <property type="molecule type" value="Genomic_DNA"/>
</dbReference>
<dbReference type="InterPro" id="IPR047706">
    <property type="entry name" value="BCAM0308-like"/>
</dbReference>
<dbReference type="KEGG" id="ddf:DEFDS_1651"/>
<evidence type="ECO:0008006" key="3">
    <source>
        <dbReference type="Google" id="ProtNLM"/>
    </source>
</evidence>